<dbReference type="CDD" id="cd00082">
    <property type="entry name" value="HisKA"/>
    <property type="match status" value="1"/>
</dbReference>
<accession>A0ABY5AN32</accession>
<sequence>MEHSNDFNLILLRQVLDQSGTAIALFNCDLKSILWTQPWQDLFGVHPGKGQAYSELVPHAPPSWLAAYRRCLDGLPSVCPPYLLKLANGDRRWLKERLSPWYDEQGHVSGVIVETQLLNLREAIAQSWQTVFDNSPDLHCLLDQEGIFQQVNPAWHDHLGYPVEDLYYQNSLDYIHPEELHSSQTAFHDLTPNAHACFKNRYRHQNGSYRWFEWTLVVLGDGQYFYAIGRVLASTSSSPLNVQPNDSGLEQLSQTLSDTLDELRQTQRQLVQTEKMSSLGQLVAGIAHEINNPVNFIYGNLVHAKEYTEDILSLLSLYRQYYSDPHPEIAEEAESIDLDFLLDDLPQLLTSMTVGANRVKEIVSSLRNFSRLDEVEMKHSDLHEGLDSTLVILQNRIKAKPSRPEIIIKKVYQDLPKVECFTGQMNQVFMNIVSNAIDALDERDSRRSYQEVEAQPSRLTLTTSHNPDETVTVRISDNGSGVPESVRQQIFKPFFTTKPVGKGTGLGLSISYQIVVEKHKGTLDCRSTMGEGTEFIITIPISHSDSD</sequence>
<dbReference type="InterPro" id="IPR036890">
    <property type="entry name" value="HATPase_C_sf"/>
</dbReference>
<dbReference type="EC" id="2.7.13.3" evidence="2"/>
<name>A0ABY5AN32_9CYAN</name>
<dbReference type="Proteomes" id="UP001056708">
    <property type="component" value="Chromosome"/>
</dbReference>
<gene>
    <name evidence="9" type="ORF">NEA10_17620</name>
</gene>
<dbReference type="Gene3D" id="3.30.565.10">
    <property type="entry name" value="Histidine kinase-like ATPase, C-terminal domain"/>
    <property type="match status" value="1"/>
</dbReference>
<evidence type="ECO:0000313" key="9">
    <source>
        <dbReference type="EMBL" id="USR90627.1"/>
    </source>
</evidence>
<dbReference type="SUPFAM" id="SSF55874">
    <property type="entry name" value="ATPase domain of HSP90 chaperone/DNA topoisomerase II/histidine kinase"/>
    <property type="match status" value="1"/>
</dbReference>
<dbReference type="Gene3D" id="3.30.450.20">
    <property type="entry name" value="PAS domain"/>
    <property type="match status" value="2"/>
</dbReference>
<dbReference type="PROSITE" id="PS50112">
    <property type="entry name" value="PAS"/>
    <property type="match status" value="1"/>
</dbReference>
<dbReference type="SMART" id="SM00091">
    <property type="entry name" value="PAS"/>
    <property type="match status" value="2"/>
</dbReference>
<keyword evidence="10" id="KW-1185">Reference proteome</keyword>
<evidence type="ECO:0000256" key="4">
    <source>
        <dbReference type="ARBA" id="ARBA00022777"/>
    </source>
</evidence>
<reference evidence="9" key="1">
    <citation type="submission" date="2022-06" db="EMBL/GenBank/DDBJ databases">
        <title>Genome sequence of Phormidium yuhuli AB48 isolated from an industrial photobioreactor environment.</title>
        <authorList>
            <person name="Qiu Y."/>
            <person name="Noonan A.J.C."/>
            <person name="Dofher K."/>
            <person name="Koch M."/>
            <person name="Kieft B."/>
            <person name="Lin X."/>
            <person name="Ziels R.M."/>
            <person name="Hallam S.J."/>
        </authorList>
    </citation>
    <scope>NUCLEOTIDE SEQUENCE</scope>
    <source>
        <strain evidence="9">AB48</strain>
    </source>
</reference>
<dbReference type="RefSeq" id="WP_252662651.1">
    <property type="nucleotide sequence ID" value="NZ_CP098611.1"/>
</dbReference>
<dbReference type="PROSITE" id="PS50109">
    <property type="entry name" value="HIS_KIN"/>
    <property type="match status" value="1"/>
</dbReference>
<dbReference type="InterPro" id="IPR000014">
    <property type="entry name" value="PAS"/>
</dbReference>
<evidence type="ECO:0000256" key="6">
    <source>
        <dbReference type="SAM" id="Coils"/>
    </source>
</evidence>
<proteinExistence type="predicted"/>
<organism evidence="9 10">
    <name type="scientific">Phormidium yuhuli AB48</name>
    <dbReference type="NCBI Taxonomy" id="2940671"/>
    <lineage>
        <taxon>Bacteria</taxon>
        <taxon>Bacillati</taxon>
        <taxon>Cyanobacteriota</taxon>
        <taxon>Cyanophyceae</taxon>
        <taxon>Oscillatoriophycideae</taxon>
        <taxon>Oscillatoriales</taxon>
        <taxon>Oscillatoriaceae</taxon>
        <taxon>Phormidium</taxon>
        <taxon>Phormidium yuhuli</taxon>
    </lineage>
</organism>
<dbReference type="PANTHER" id="PTHR43065">
    <property type="entry name" value="SENSOR HISTIDINE KINASE"/>
    <property type="match status" value="1"/>
</dbReference>
<dbReference type="Pfam" id="PF02518">
    <property type="entry name" value="HATPase_c"/>
    <property type="match status" value="1"/>
</dbReference>
<dbReference type="SUPFAM" id="SSF55785">
    <property type="entry name" value="PYP-like sensor domain (PAS domain)"/>
    <property type="match status" value="2"/>
</dbReference>
<dbReference type="InterPro" id="IPR005467">
    <property type="entry name" value="His_kinase_dom"/>
</dbReference>
<evidence type="ECO:0000259" key="8">
    <source>
        <dbReference type="PROSITE" id="PS50112"/>
    </source>
</evidence>
<dbReference type="PANTHER" id="PTHR43065:SF50">
    <property type="entry name" value="HISTIDINE KINASE"/>
    <property type="match status" value="1"/>
</dbReference>
<dbReference type="SMART" id="SM00387">
    <property type="entry name" value="HATPase_c"/>
    <property type="match status" value="1"/>
</dbReference>
<dbReference type="SUPFAM" id="SSF47384">
    <property type="entry name" value="Homodimeric domain of signal transducing histidine kinase"/>
    <property type="match status" value="1"/>
</dbReference>
<dbReference type="Pfam" id="PF08448">
    <property type="entry name" value="PAS_4"/>
    <property type="match status" value="1"/>
</dbReference>
<feature type="domain" description="PAS" evidence="8">
    <location>
        <begin position="124"/>
        <end position="194"/>
    </location>
</feature>
<dbReference type="GO" id="GO:0016301">
    <property type="term" value="F:kinase activity"/>
    <property type="evidence" value="ECO:0007669"/>
    <property type="project" value="UniProtKB-KW"/>
</dbReference>
<dbReference type="InterPro" id="IPR003661">
    <property type="entry name" value="HisK_dim/P_dom"/>
</dbReference>
<keyword evidence="6" id="KW-0175">Coiled coil</keyword>
<dbReference type="InterPro" id="IPR035965">
    <property type="entry name" value="PAS-like_dom_sf"/>
</dbReference>
<evidence type="ECO:0000256" key="5">
    <source>
        <dbReference type="ARBA" id="ARBA00023012"/>
    </source>
</evidence>
<dbReference type="Pfam" id="PF08447">
    <property type="entry name" value="PAS_3"/>
    <property type="match status" value="1"/>
</dbReference>
<dbReference type="InterPro" id="IPR004358">
    <property type="entry name" value="Sig_transdc_His_kin-like_C"/>
</dbReference>
<keyword evidence="5" id="KW-0902">Two-component regulatory system</keyword>
<dbReference type="InterPro" id="IPR003594">
    <property type="entry name" value="HATPase_dom"/>
</dbReference>
<dbReference type="InterPro" id="IPR036097">
    <property type="entry name" value="HisK_dim/P_sf"/>
</dbReference>
<keyword evidence="3" id="KW-0597">Phosphoprotein</keyword>
<evidence type="ECO:0000259" key="7">
    <source>
        <dbReference type="PROSITE" id="PS50109"/>
    </source>
</evidence>
<feature type="coiled-coil region" evidence="6">
    <location>
        <begin position="249"/>
        <end position="276"/>
    </location>
</feature>
<evidence type="ECO:0000256" key="1">
    <source>
        <dbReference type="ARBA" id="ARBA00000085"/>
    </source>
</evidence>
<dbReference type="EMBL" id="CP098611">
    <property type="protein sequence ID" value="USR90627.1"/>
    <property type="molecule type" value="Genomic_DNA"/>
</dbReference>
<dbReference type="InterPro" id="IPR013656">
    <property type="entry name" value="PAS_4"/>
</dbReference>
<protein>
    <recommendedName>
        <fullName evidence="2">histidine kinase</fullName>
        <ecNumber evidence="2">2.7.13.3</ecNumber>
    </recommendedName>
</protein>
<evidence type="ECO:0000313" key="10">
    <source>
        <dbReference type="Proteomes" id="UP001056708"/>
    </source>
</evidence>
<keyword evidence="4 9" id="KW-0418">Kinase</keyword>
<dbReference type="NCBIfam" id="TIGR00229">
    <property type="entry name" value="sensory_box"/>
    <property type="match status" value="1"/>
</dbReference>
<dbReference type="CDD" id="cd00130">
    <property type="entry name" value="PAS"/>
    <property type="match status" value="1"/>
</dbReference>
<dbReference type="PRINTS" id="PR00344">
    <property type="entry name" value="BCTRLSENSOR"/>
</dbReference>
<feature type="domain" description="Histidine kinase" evidence="7">
    <location>
        <begin position="285"/>
        <end position="543"/>
    </location>
</feature>
<dbReference type="Gene3D" id="1.10.287.130">
    <property type="match status" value="1"/>
</dbReference>
<evidence type="ECO:0000256" key="2">
    <source>
        <dbReference type="ARBA" id="ARBA00012438"/>
    </source>
</evidence>
<dbReference type="SMART" id="SM00388">
    <property type="entry name" value="HisKA"/>
    <property type="match status" value="1"/>
</dbReference>
<comment type="catalytic activity">
    <reaction evidence="1">
        <text>ATP + protein L-histidine = ADP + protein N-phospho-L-histidine.</text>
        <dbReference type="EC" id="2.7.13.3"/>
    </reaction>
</comment>
<evidence type="ECO:0000256" key="3">
    <source>
        <dbReference type="ARBA" id="ARBA00022553"/>
    </source>
</evidence>
<keyword evidence="4 9" id="KW-0808">Transferase</keyword>
<dbReference type="InterPro" id="IPR013655">
    <property type="entry name" value="PAS_fold_3"/>
</dbReference>